<proteinExistence type="predicted"/>
<dbReference type="InterPro" id="IPR018060">
    <property type="entry name" value="HTH_AraC"/>
</dbReference>
<evidence type="ECO:0000256" key="2">
    <source>
        <dbReference type="ARBA" id="ARBA00023125"/>
    </source>
</evidence>
<dbReference type="Gene3D" id="1.10.10.60">
    <property type="entry name" value="Homeodomain-like"/>
    <property type="match status" value="2"/>
</dbReference>
<dbReference type="InterPro" id="IPR009057">
    <property type="entry name" value="Homeodomain-like_sf"/>
</dbReference>
<dbReference type="InterPro" id="IPR050204">
    <property type="entry name" value="AraC_XylS_family_regulators"/>
</dbReference>
<keyword evidence="2" id="KW-0238">DNA-binding</keyword>
<dbReference type="GO" id="GO:0043565">
    <property type="term" value="F:sequence-specific DNA binding"/>
    <property type="evidence" value="ECO:0007669"/>
    <property type="project" value="InterPro"/>
</dbReference>
<dbReference type="InterPro" id="IPR018062">
    <property type="entry name" value="HTH_AraC-typ_CS"/>
</dbReference>
<accession>A0A6J4KRF5</accession>
<feature type="non-terminal residue" evidence="5">
    <location>
        <position position="1"/>
    </location>
</feature>
<dbReference type="Pfam" id="PF12833">
    <property type="entry name" value="HTH_18"/>
    <property type="match status" value="1"/>
</dbReference>
<dbReference type="AlphaFoldDB" id="A0A6J4KRF5"/>
<dbReference type="PANTHER" id="PTHR46796:SF13">
    <property type="entry name" value="HTH-TYPE TRANSCRIPTIONAL ACTIVATOR RHAS"/>
    <property type="match status" value="1"/>
</dbReference>
<dbReference type="PROSITE" id="PS00041">
    <property type="entry name" value="HTH_ARAC_FAMILY_1"/>
    <property type="match status" value="1"/>
</dbReference>
<name>A0A6J4KRF5_9CHLR</name>
<reference evidence="5" key="1">
    <citation type="submission" date="2020-02" db="EMBL/GenBank/DDBJ databases">
        <authorList>
            <person name="Meier V. D."/>
        </authorList>
    </citation>
    <scope>NUCLEOTIDE SEQUENCE</scope>
    <source>
        <strain evidence="5">AVDCRST_MAG93</strain>
    </source>
</reference>
<evidence type="ECO:0000259" key="4">
    <source>
        <dbReference type="PROSITE" id="PS01124"/>
    </source>
</evidence>
<dbReference type="EMBL" id="CADCTR010001800">
    <property type="protein sequence ID" value="CAA9312917.1"/>
    <property type="molecule type" value="Genomic_DNA"/>
</dbReference>
<dbReference type="PROSITE" id="PS01124">
    <property type="entry name" value="HTH_ARAC_FAMILY_2"/>
    <property type="match status" value="1"/>
</dbReference>
<organism evidence="5">
    <name type="scientific">uncultured Chloroflexia bacterium</name>
    <dbReference type="NCBI Taxonomy" id="1672391"/>
    <lineage>
        <taxon>Bacteria</taxon>
        <taxon>Bacillati</taxon>
        <taxon>Chloroflexota</taxon>
        <taxon>Chloroflexia</taxon>
        <taxon>environmental samples</taxon>
    </lineage>
</organism>
<sequence>TTQAIDHLFDGFGTSTTSVSDRAPSMIHTLELLTEEIVRRQPGYVDALAGLAQKLLLDTARAVVAPQPPAALVRNVGGSSTVIVQQLVRYLHDNYPRPLAIRDLAAQVSLSERHISRIFAHAMHCTIAEYLTNIRIEAAARRLITERTPIKAVADACGYPDVQHFTTLFRQRIGQTPAAFRRSGGTTFINPGVTTLDDTT</sequence>
<protein>
    <recommendedName>
        <fullName evidence="4">HTH araC/xylS-type domain-containing protein</fullName>
    </recommendedName>
</protein>
<dbReference type="SUPFAM" id="SSF46689">
    <property type="entry name" value="Homeodomain-like"/>
    <property type="match status" value="2"/>
</dbReference>
<evidence type="ECO:0000313" key="5">
    <source>
        <dbReference type="EMBL" id="CAA9312917.1"/>
    </source>
</evidence>
<gene>
    <name evidence="5" type="ORF">AVDCRST_MAG93-5342</name>
</gene>
<dbReference type="PANTHER" id="PTHR46796">
    <property type="entry name" value="HTH-TYPE TRANSCRIPTIONAL ACTIVATOR RHAS-RELATED"/>
    <property type="match status" value="1"/>
</dbReference>
<dbReference type="GO" id="GO:0003700">
    <property type="term" value="F:DNA-binding transcription factor activity"/>
    <property type="evidence" value="ECO:0007669"/>
    <property type="project" value="InterPro"/>
</dbReference>
<evidence type="ECO:0000256" key="1">
    <source>
        <dbReference type="ARBA" id="ARBA00023015"/>
    </source>
</evidence>
<keyword evidence="3" id="KW-0804">Transcription</keyword>
<keyword evidence="1" id="KW-0805">Transcription regulation</keyword>
<feature type="domain" description="HTH araC/xylS-type" evidence="4">
    <location>
        <begin position="85"/>
        <end position="183"/>
    </location>
</feature>
<evidence type="ECO:0000256" key="3">
    <source>
        <dbReference type="ARBA" id="ARBA00023163"/>
    </source>
</evidence>
<dbReference type="SMART" id="SM00342">
    <property type="entry name" value="HTH_ARAC"/>
    <property type="match status" value="1"/>
</dbReference>